<dbReference type="PANTHER" id="PTHR18916">
    <property type="entry name" value="DYNACTIN 1-RELATED MICROTUBULE-BINDING"/>
    <property type="match status" value="1"/>
</dbReference>
<keyword evidence="3" id="KW-0143">Chaperone</keyword>
<name>A0A6A5ZHM7_9PLEO</name>
<dbReference type="GO" id="GO:0031122">
    <property type="term" value="P:cytoplasmic microtubule organization"/>
    <property type="evidence" value="ECO:0007669"/>
    <property type="project" value="TreeGrafter"/>
</dbReference>
<dbReference type="SUPFAM" id="SSF74924">
    <property type="entry name" value="Cap-Gly domain"/>
    <property type="match status" value="1"/>
</dbReference>
<keyword evidence="2" id="KW-0963">Cytoplasm</keyword>
<proteinExistence type="inferred from homology"/>
<dbReference type="PANTHER" id="PTHR18916:SF85">
    <property type="entry name" value="TUBULIN-FOLDING COFACTOR B"/>
    <property type="match status" value="1"/>
</dbReference>
<dbReference type="GO" id="GO:0035371">
    <property type="term" value="C:microtubule plus-end"/>
    <property type="evidence" value="ECO:0007669"/>
    <property type="project" value="TreeGrafter"/>
</dbReference>
<dbReference type="GO" id="GO:0043014">
    <property type="term" value="F:alpha-tubulin binding"/>
    <property type="evidence" value="ECO:0007669"/>
    <property type="project" value="InterPro"/>
</dbReference>
<dbReference type="InterPro" id="IPR000626">
    <property type="entry name" value="Ubiquitin-like_dom"/>
</dbReference>
<dbReference type="PROSITE" id="PS00845">
    <property type="entry name" value="CAP_GLY_1"/>
    <property type="match status" value="1"/>
</dbReference>
<dbReference type="OrthoDB" id="5295208at2759"/>
<comment type="subcellular location">
    <subcellularLocation>
        <location evidence="1">Cytoplasm</location>
    </subcellularLocation>
</comment>
<dbReference type="Pfam" id="PF14560">
    <property type="entry name" value="Ubiquitin_2"/>
    <property type="match status" value="1"/>
</dbReference>
<dbReference type="InterPro" id="IPR036859">
    <property type="entry name" value="CAP-Gly_dom_sf"/>
</dbReference>
<dbReference type="GO" id="GO:0051010">
    <property type="term" value="F:microtubule plus-end binding"/>
    <property type="evidence" value="ECO:0007669"/>
    <property type="project" value="TreeGrafter"/>
</dbReference>
<evidence type="ECO:0000259" key="5">
    <source>
        <dbReference type="PROSITE" id="PS50245"/>
    </source>
</evidence>
<dbReference type="GO" id="GO:0007023">
    <property type="term" value="P:post-chaperonin tubulin folding pathway"/>
    <property type="evidence" value="ECO:0007669"/>
    <property type="project" value="InterPro"/>
</dbReference>
<sequence>MSLQAATDVPLLISSPNSSSERRVTPSWSVAHFKTRLEPITGIPAGSQQLTLRVGSQDAVAITAADEEQTQLAAFPLQPYAEITVVDTRPVSARTDFSDLSAVPKYTMPSTEYETRTDSVLAWKKAQKLGRFDPDAPSIEQQRTRAIEREVEERGLTLSSRVRLLPESDARRGTVSYIGPVPEIPGLGAWIGVTLDEPTGKNDGSVKGKKYFECANNSGVFVRPERCEAGDFPPLDLGDEDMEEL</sequence>
<gene>
    <name evidence="6" type="ORF">BDV96DRAFT_368827</name>
</gene>
<dbReference type="CDD" id="cd01789">
    <property type="entry name" value="Ubl_TBCB"/>
    <property type="match status" value="1"/>
</dbReference>
<evidence type="ECO:0000313" key="6">
    <source>
        <dbReference type="EMBL" id="KAF2118982.1"/>
    </source>
</evidence>
<organism evidence="6 7">
    <name type="scientific">Lophiotrema nucula</name>
    <dbReference type="NCBI Taxonomy" id="690887"/>
    <lineage>
        <taxon>Eukaryota</taxon>
        <taxon>Fungi</taxon>
        <taxon>Dikarya</taxon>
        <taxon>Ascomycota</taxon>
        <taxon>Pezizomycotina</taxon>
        <taxon>Dothideomycetes</taxon>
        <taxon>Pleosporomycetidae</taxon>
        <taxon>Pleosporales</taxon>
        <taxon>Lophiotremataceae</taxon>
        <taxon>Lophiotrema</taxon>
    </lineage>
</organism>
<dbReference type="Proteomes" id="UP000799770">
    <property type="component" value="Unassembled WGS sequence"/>
</dbReference>
<dbReference type="GO" id="GO:0005634">
    <property type="term" value="C:nucleus"/>
    <property type="evidence" value="ECO:0007669"/>
    <property type="project" value="TreeGrafter"/>
</dbReference>
<dbReference type="GO" id="GO:0007021">
    <property type="term" value="P:tubulin complex assembly"/>
    <property type="evidence" value="ECO:0007669"/>
    <property type="project" value="InterPro"/>
</dbReference>
<dbReference type="InterPro" id="IPR045172">
    <property type="entry name" value="TBCB_Ubl"/>
</dbReference>
<keyword evidence="7" id="KW-1185">Reference proteome</keyword>
<comment type="similarity">
    <text evidence="4">Belongs to the TBCB family.</text>
</comment>
<protein>
    <submittedName>
        <fullName evidence="6">CAP Gly-rich domain-containing protein</fullName>
    </submittedName>
</protein>
<evidence type="ECO:0000256" key="4">
    <source>
        <dbReference type="ARBA" id="ARBA00025779"/>
    </source>
</evidence>
<dbReference type="GO" id="GO:0005938">
    <property type="term" value="C:cell cortex"/>
    <property type="evidence" value="ECO:0007669"/>
    <property type="project" value="TreeGrafter"/>
</dbReference>
<evidence type="ECO:0000256" key="2">
    <source>
        <dbReference type="ARBA" id="ARBA00022490"/>
    </source>
</evidence>
<dbReference type="Gene3D" id="2.30.30.190">
    <property type="entry name" value="CAP Gly-rich-like domain"/>
    <property type="match status" value="1"/>
</dbReference>
<dbReference type="EMBL" id="ML977316">
    <property type="protein sequence ID" value="KAF2118982.1"/>
    <property type="molecule type" value="Genomic_DNA"/>
</dbReference>
<dbReference type="SMART" id="SM01052">
    <property type="entry name" value="CAP_GLY"/>
    <property type="match status" value="1"/>
</dbReference>
<dbReference type="PROSITE" id="PS50245">
    <property type="entry name" value="CAP_GLY_2"/>
    <property type="match status" value="1"/>
</dbReference>
<feature type="domain" description="CAP-Gly" evidence="5">
    <location>
        <begin position="188"/>
        <end position="223"/>
    </location>
</feature>
<dbReference type="Pfam" id="PF01302">
    <property type="entry name" value="CAP_GLY"/>
    <property type="match status" value="1"/>
</dbReference>
<evidence type="ECO:0000256" key="3">
    <source>
        <dbReference type="ARBA" id="ARBA00023186"/>
    </source>
</evidence>
<dbReference type="Gene3D" id="3.10.20.90">
    <property type="entry name" value="Phosphatidylinositol 3-kinase Catalytic Subunit, Chain A, domain 1"/>
    <property type="match status" value="1"/>
</dbReference>
<dbReference type="SUPFAM" id="SSF54236">
    <property type="entry name" value="Ubiquitin-like"/>
    <property type="match status" value="1"/>
</dbReference>
<dbReference type="InterPro" id="IPR000938">
    <property type="entry name" value="CAP-Gly_domain"/>
</dbReference>
<evidence type="ECO:0000256" key="1">
    <source>
        <dbReference type="ARBA" id="ARBA00004496"/>
    </source>
</evidence>
<evidence type="ECO:0000313" key="7">
    <source>
        <dbReference type="Proteomes" id="UP000799770"/>
    </source>
</evidence>
<dbReference type="InterPro" id="IPR029071">
    <property type="entry name" value="Ubiquitin-like_domsf"/>
</dbReference>
<accession>A0A6A5ZHM7</accession>
<reference evidence="6" key="1">
    <citation type="journal article" date="2020" name="Stud. Mycol.">
        <title>101 Dothideomycetes genomes: a test case for predicting lifestyles and emergence of pathogens.</title>
        <authorList>
            <person name="Haridas S."/>
            <person name="Albert R."/>
            <person name="Binder M."/>
            <person name="Bloem J."/>
            <person name="Labutti K."/>
            <person name="Salamov A."/>
            <person name="Andreopoulos B."/>
            <person name="Baker S."/>
            <person name="Barry K."/>
            <person name="Bills G."/>
            <person name="Bluhm B."/>
            <person name="Cannon C."/>
            <person name="Castanera R."/>
            <person name="Culley D."/>
            <person name="Daum C."/>
            <person name="Ezra D."/>
            <person name="Gonzalez J."/>
            <person name="Henrissat B."/>
            <person name="Kuo A."/>
            <person name="Liang C."/>
            <person name="Lipzen A."/>
            <person name="Lutzoni F."/>
            <person name="Magnuson J."/>
            <person name="Mondo S."/>
            <person name="Nolan M."/>
            <person name="Ohm R."/>
            <person name="Pangilinan J."/>
            <person name="Park H.-J."/>
            <person name="Ramirez L."/>
            <person name="Alfaro M."/>
            <person name="Sun H."/>
            <person name="Tritt A."/>
            <person name="Yoshinaga Y."/>
            <person name="Zwiers L.-H."/>
            <person name="Turgeon B."/>
            <person name="Goodwin S."/>
            <person name="Spatafora J."/>
            <person name="Crous P."/>
            <person name="Grigoriev I."/>
        </authorList>
    </citation>
    <scope>NUCLEOTIDE SEQUENCE</scope>
    <source>
        <strain evidence="6">CBS 627.86</strain>
    </source>
</reference>
<dbReference type="AlphaFoldDB" id="A0A6A5ZHM7"/>